<name>A0A8J7R5V9_9HYPH</name>
<keyword evidence="2" id="KW-1185">Reference proteome</keyword>
<dbReference type="RefSeq" id="WP_209334433.1">
    <property type="nucleotide sequence ID" value="NZ_JAGIYY010000002.1"/>
</dbReference>
<accession>A0A8J7R5V9</accession>
<gene>
    <name evidence="1" type="ORF">J5Y06_06975</name>
</gene>
<reference evidence="1" key="1">
    <citation type="submission" date="2021-03" db="EMBL/GenBank/DDBJ databases">
        <title>Genome sequencing and assembly of Tianweitania sediminis.</title>
        <authorList>
            <person name="Chhetri G."/>
        </authorList>
    </citation>
    <scope>NUCLEOTIDE SEQUENCE</scope>
    <source>
        <strain evidence="1">Z8</strain>
    </source>
</reference>
<dbReference type="Proteomes" id="UP000666240">
    <property type="component" value="Unassembled WGS sequence"/>
</dbReference>
<dbReference type="AlphaFoldDB" id="A0A8J7R5V9"/>
<evidence type="ECO:0000313" key="1">
    <source>
        <dbReference type="EMBL" id="MBP0438387.1"/>
    </source>
</evidence>
<dbReference type="EMBL" id="JAGIYY010000002">
    <property type="protein sequence ID" value="MBP0438387.1"/>
    <property type="molecule type" value="Genomic_DNA"/>
</dbReference>
<proteinExistence type="predicted"/>
<protein>
    <submittedName>
        <fullName evidence="1">Phage tail protein</fullName>
    </submittedName>
</protein>
<comment type="caution">
    <text evidence="1">The sequence shown here is derived from an EMBL/GenBank/DDBJ whole genome shotgun (WGS) entry which is preliminary data.</text>
</comment>
<organism evidence="1 2">
    <name type="scientific">Tianweitania sediminis</name>
    <dbReference type="NCBI Taxonomy" id="1502156"/>
    <lineage>
        <taxon>Bacteria</taxon>
        <taxon>Pseudomonadati</taxon>
        <taxon>Pseudomonadota</taxon>
        <taxon>Alphaproteobacteria</taxon>
        <taxon>Hyphomicrobiales</taxon>
        <taxon>Phyllobacteriaceae</taxon>
        <taxon>Tianweitania</taxon>
    </lineage>
</organism>
<sequence>MSAPIFGMQFSRPADEPVPVLGADFSKMLLIETSADADATAFPIGVAKRFSSSDAATVAKLGTGLLADAVKGINAQLTGVNRGADITVVRVTEAGTVAETAANIVAALGNVAAIPSQVNATPRLIWAGRTSFRPVDPDNEGEFLVNPVVAALPQACETLLAISVVDVDDTASANAIDARETMNSQRLMPVGVAARVFEGTNVVTRAMGPRILGLFARVDNENEGRPFDPIANRAIYGLAGLSRAIPFSLLDGSTEGQQMLEANVSVVASGEVGVDGAVADGGFVFIGTDNADTGELWQQIHQVRGADYITVKLIQITREFLGRKITADLVEAYINSILFMLRDHKAADDILGYNKDVFIPDQNSPEQIRLGRIKLDLGIEPAPVFKRADTDIRRYRPAVEGLVSEIVARLNTVA</sequence>
<evidence type="ECO:0000313" key="2">
    <source>
        <dbReference type="Proteomes" id="UP000666240"/>
    </source>
</evidence>